<proteinExistence type="predicted"/>
<dbReference type="Proteomes" id="UP000769157">
    <property type="component" value="Unassembled WGS sequence"/>
</dbReference>
<dbReference type="SUPFAM" id="SSF53613">
    <property type="entry name" value="Ribokinase-like"/>
    <property type="match status" value="1"/>
</dbReference>
<dbReference type="PANTHER" id="PTHR47098">
    <property type="entry name" value="PROTEIN MAK32"/>
    <property type="match status" value="1"/>
</dbReference>
<dbReference type="PANTHER" id="PTHR47098:SF2">
    <property type="entry name" value="PROTEIN MAK32"/>
    <property type="match status" value="1"/>
</dbReference>
<feature type="region of interest" description="Disordered" evidence="1">
    <location>
        <begin position="412"/>
        <end position="432"/>
    </location>
</feature>
<gene>
    <name evidence="3" type="ORF">OGAPHI_003261</name>
</gene>
<dbReference type="InterPro" id="IPR011611">
    <property type="entry name" value="PfkB_dom"/>
</dbReference>
<accession>A0A9P8P7K9</accession>
<dbReference type="Pfam" id="PF00294">
    <property type="entry name" value="PfkB"/>
    <property type="match status" value="1"/>
</dbReference>
<sequence>MTLFCSLGMFIIDEIHFANGTSLYDVLGGGGIYALVGSRLVLGSENSQLCGGVIDIGNDCPPAILDELKRWGTGAVFRYDESRRCTRGWNKYGDNEFRDFKYTTPKKRIQVDDLAQYEHLINTKSFHLLYSPSRVMDILGQMAKYRPDRPLTIYEAIPDLCTPEHLQDLNEALRYVDVFSPNAAEAAAFFGEQEPTDRVGCERVAQKHAAKAVVLRCGAMGCLLVAPGVQKWFPAYHSDPTLPDYKLVDPTGCGNTFVGALATKLAQSGNLELACIEATVASGWGNSQVVTVHDDVSSLKNLVSDGSGKTHGGDASGKTQSAQGRTSGLGWRKWLLGGLVLDNLNRKEVSCSTDVASVLGVLELELELLLEVSTVDSDVLDQVVSVDLLLDGETDSAVEVVRVIKTPARVTNPDPMVLPTEQRSGPPSERPNSGDFAVLVADGSAAVQVALGWGWGTESRTTNGLDDHTGNGGWVVVDESLLQLLKQLLGVLLLGLASLLVSVWVNRRDLWSLGSVDQNVGESVLSGSVSNRQGTNGVSVVGLVSRDKLMSLVVLQLVVVLLHDLQSVLVGLTSRTSPQSRSKVSIGLFTQELSKLLSSVVSKGSTESVNRLLGELAHQLSDLWVTVAKRRNSSSRHGIKNNLLFLGLWVLQNKVHTVVLGTNTQKTLVVDLSLENVGSVFALNSHITR</sequence>
<comment type="caution">
    <text evidence="3">The sequence shown here is derived from an EMBL/GenBank/DDBJ whole genome shotgun (WGS) entry which is preliminary data.</text>
</comment>
<organism evidence="3 4">
    <name type="scientific">Ogataea philodendri</name>
    <dbReference type="NCBI Taxonomy" id="1378263"/>
    <lineage>
        <taxon>Eukaryota</taxon>
        <taxon>Fungi</taxon>
        <taxon>Dikarya</taxon>
        <taxon>Ascomycota</taxon>
        <taxon>Saccharomycotina</taxon>
        <taxon>Pichiomycetes</taxon>
        <taxon>Pichiales</taxon>
        <taxon>Pichiaceae</taxon>
        <taxon>Ogataea</taxon>
    </lineage>
</organism>
<reference evidence="3" key="1">
    <citation type="journal article" date="2021" name="Open Biol.">
        <title>Shared evolutionary footprints suggest mitochondrial oxidative damage underlies multiple complex I losses in fungi.</title>
        <authorList>
            <person name="Schikora-Tamarit M.A."/>
            <person name="Marcet-Houben M."/>
            <person name="Nosek J."/>
            <person name="Gabaldon T."/>
        </authorList>
    </citation>
    <scope>NUCLEOTIDE SEQUENCE</scope>
    <source>
        <strain evidence="3">CBS6075</strain>
    </source>
</reference>
<dbReference type="AlphaFoldDB" id="A0A9P8P7K9"/>
<evidence type="ECO:0000256" key="1">
    <source>
        <dbReference type="SAM" id="MobiDB-lite"/>
    </source>
</evidence>
<protein>
    <recommendedName>
        <fullName evidence="2">Carbohydrate kinase PfkB domain-containing protein</fullName>
    </recommendedName>
</protein>
<dbReference type="Gene3D" id="3.40.1190.20">
    <property type="match status" value="1"/>
</dbReference>
<keyword evidence="4" id="KW-1185">Reference proteome</keyword>
<dbReference type="RefSeq" id="XP_046061768.1">
    <property type="nucleotide sequence ID" value="XM_046204221.1"/>
</dbReference>
<name>A0A9P8P7K9_9ASCO</name>
<evidence type="ECO:0000313" key="3">
    <source>
        <dbReference type="EMBL" id="KAH3666812.1"/>
    </source>
</evidence>
<feature type="domain" description="Carbohydrate kinase PfkB" evidence="2">
    <location>
        <begin position="110"/>
        <end position="281"/>
    </location>
</feature>
<dbReference type="OrthoDB" id="497927at2759"/>
<evidence type="ECO:0000259" key="2">
    <source>
        <dbReference type="Pfam" id="PF00294"/>
    </source>
</evidence>
<dbReference type="InterPro" id="IPR029056">
    <property type="entry name" value="Ribokinase-like"/>
</dbReference>
<dbReference type="GeneID" id="70235228"/>
<reference evidence="3" key="2">
    <citation type="submission" date="2021-01" db="EMBL/GenBank/DDBJ databases">
        <authorList>
            <person name="Schikora-Tamarit M.A."/>
        </authorList>
    </citation>
    <scope>NUCLEOTIDE SEQUENCE</scope>
    <source>
        <strain evidence="3">CBS6075</strain>
    </source>
</reference>
<feature type="region of interest" description="Disordered" evidence="1">
    <location>
        <begin position="303"/>
        <end position="325"/>
    </location>
</feature>
<dbReference type="EMBL" id="JAEUBE010000199">
    <property type="protein sequence ID" value="KAH3666812.1"/>
    <property type="molecule type" value="Genomic_DNA"/>
</dbReference>
<evidence type="ECO:0000313" key="4">
    <source>
        <dbReference type="Proteomes" id="UP000769157"/>
    </source>
</evidence>